<proteinExistence type="predicted"/>
<dbReference type="InParanoid" id="L2GMK4"/>
<dbReference type="AlphaFoldDB" id="L2GMK4"/>
<sequence>MHSLDDKKRIVQSAASFRYFAFSLFSDRIPAKGGAETVRKCLLEGNNTQHIVYFIDPIDFGNGTQIEIIKEIVVPLVSKRDFKILKREEYQHDTKFISKLIKNKTLN</sequence>
<dbReference type="OrthoDB" id="10597296at2759"/>
<accession>L2GMK4</accession>
<organism evidence="1 2">
    <name type="scientific">Vittaforma corneae (strain ATCC 50505)</name>
    <name type="common">Microsporidian parasite</name>
    <name type="synonym">Nosema corneum</name>
    <dbReference type="NCBI Taxonomy" id="993615"/>
    <lineage>
        <taxon>Eukaryota</taxon>
        <taxon>Fungi</taxon>
        <taxon>Fungi incertae sedis</taxon>
        <taxon>Microsporidia</taxon>
        <taxon>Nosematidae</taxon>
        <taxon>Vittaforma</taxon>
    </lineage>
</organism>
<dbReference type="HOGENOM" id="CLU_2211997_0_0_1"/>
<evidence type="ECO:0000313" key="1">
    <source>
        <dbReference type="EMBL" id="ELA42113.1"/>
    </source>
</evidence>
<dbReference type="GeneID" id="19881470"/>
<dbReference type="VEuPathDB" id="MicrosporidiaDB:VICG_00754"/>
<dbReference type="Proteomes" id="UP000011082">
    <property type="component" value="Unassembled WGS sequence"/>
</dbReference>
<name>L2GMK4_VITCO</name>
<dbReference type="EMBL" id="JH370134">
    <property type="protein sequence ID" value="ELA42113.1"/>
    <property type="molecule type" value="Genomic_DNA"/>
</dbReference>
<protein>
    <submittedName>
        <fullName evidence="1">Uncharacterized protein</fullName>
    </submittedName>
</protein>
<reference evidence="2" key="1">
    <citation type="submission" date="2011-05" db="EMBL/GenBank/DDBJ databases">
        <title>The genome sequence of Vittaforma corneae strain ATCC 50505.</title>
        <authorList>
            <consortium name="The Broad Institute Genome Sequencing Platform"/>
            <person name="Cuomo C."/>
            <person name="Didier E."/>
            <person name="Bowers L."/>
            <person name="Young S.K."/>
            <person name="Zeng Q."/>
            <person name="Gargeya S."/>
            <person name="Fitzgerald M."/>
            <person name="Haas B."/>
            <person name="Abouelleil A."/>
            <person name="Alvarado L."/>
            <person name="Arachchi H.M."/>
            <person name="Berlin A."/>
            <person name="Chapman S.B."/>
            <person name="Gearin G."/>
            <person name="Goldberg J."/>
            <person name="Griggs A."/>
            <person name="Gujja S."/>
            <person name="Hansen M."/>
            <person name="Heiman D."/>
            <person name="Howarth C."/>
            <person name="Larimer J."/>
            <person name="Lui A."/>
            <person name="MacDonald P.J.P."/>
            <person name="McCowen C."/>
            <person name="Montmayeur A."/>
            <person name="Murphy C."/>
            <person name="Neiman D."/>
            <person name="Pearson M."/>
            <person name="Priest M."/>
            <person name="Roberts A."/>
            <person name="Saif S."/>
            <person name="Shea T."/>
            <person name="Sisk P."/>
            <person name="Stolte C."/>
            <person name="Sykes S."/>
            <person name="Wortman J."/>
            <person name="Nusbaum C."/>
            <person name="Birren B."/>
        </authorList>
    </citation>
    <scope>NUCLEOTIDE SEQUENCE [LARGE SCALE GENOMIC DNA]</scope>
    <source>
        <strain evidence="2">ATCC 50505</strain>
    </source>
</reference>
<dbReference type="RefSeq" id="XP_007604205.1">
    <property type="nucleotide sequence ID" value="XM_007604143.1"/>
</dbReference>
<gene>
    <name evidence="1" type="ORF">VICG_00754</name>
</gene>
<evidence type="ECO:0000313" key="2">
    <source>
        <dbReference type="Proteomes" id="UP000011082"/>
    </source>
</evidence>
<keyword evidence="2" id="KW-1185">Reference proteome</keyword>